<feature type="domain" description="USP" evidence="2">
    <location>
        <begin position="108"/>
        <end position="500"/>
    </location>
</feature>
<dbReference type="GO" id="GO:0004843">
    <property type="term" value="F:cysteine-type deubiquitinase activity"/>
    <property type="evidence" value="ECO:0007669"/>
    <property type="project" value="InterPro"/>
</dbReference>
<evidence type="ECO:0000313" key="3">
    <source>
        <dbReference type="EMBL" id="KAK5954194.1"/>
    </source>
</evidence>
<organism evidence="3 4">
    <name type="scientific">Knufia fluminis</name>
    <dbReference type="NCBI Taxonomy" id="191047"/>
    <lineage>
        <taxon>Eukaryota</taxon>
        <taxon>Fungi</taxon>
        <taxon>Dikarya</taxon>
        <taxon>Ascomycota</taxon>
        <taxon>Pezizomycotina</taxon>
        <taxon>Eurotiomycetes</taxon>
        <taxon>Chaetothyriomycetidae</taxon>
        <taxon>Chaetothyriales</taxon>
        <taxon>Trichomeriaceae</taxon>
        <taxon>Knufia</taxon>
    </lineage>
</organism>
<accession>A0AAN8EF36</accession>
<dbReference type="InterPro" id="IPR050164">
    <property type="entry name" value="Peptidase_C19"/>
</dbReference>
<dbReference type="Proteomes" id="UP001316803">
    <property type="component" value="Unassembled WGS sequence"/>
</dbReference>
<dbReference type="InterPro" id="IPR028889">
    <property type="entry name" value="USP"/>
</dbReference>
<keyword evidence="4" id="KW-1185">Reference proteome</keyword>
<dbReference type="GO" id="GO:0005829">
    <property type="term" value="C:cytosol"/>
    <property type="evidence" value="ECO:0007669"/>
    <property type="project" value="TreeGrafter"/>
</dbReference>
<dbReference type="SUPFAM" id="SSF54001">
    <property type="entry name" value="Cysteine proteinases"/>
    <property type="match status" value="1"/>
</dbReference>
<dbReference type="PANTHER" id="PTHR24006">
    <property type="entry name" value="UBIQUITIN CARBOXYL-TERMINAL HYDROLASE"/>
    <property type="match status" value="1"/>
</dbReference>
<feature type="region of interest" description="Disordered" evidence="1">
    <location>
        <begin position="707"/>
        <end position="748"/>
    </location>
</feature>
<comment type="caution">
    <text evidence="3">The sequence shown here is derived from an EMBL/GenBank/DDBJ whole genome shotgun (WGS) entry which is preliminary data.</text>
</comment>
<dbReference type="PANTHER" id="PTHR24006:SF943">
    <property type="entry name" value="UBIQUITIN CARBOXYL-TERMINAL HYDROLASE PUF"/>
    <property type="match status" value="1"/>
</dbReference>
<sequence length="748" mass="84171">MGSERRIDETSHQASGFGRNRLLGGGPASGKAFQGANVDTQKANNAPPKSKSGSPNTNKSPIPTPRSNSNYEAPPDSVGWVFPSFPRVADDLVSTVRTLPARPDHRPLGVKNKNGGNLCYRNAVLTMLINCDPLMAYASWHLANEAAPAADSVKLTGVSLLKYLVSLWQVRDAPADQQDGVSMLLNLRVAKFWLDVGYPLKSPAKWEMRLLPPSGTWGTFSGSLNHTQQDAAEFMGWVLGTIDHQLVRYRDNKDDPSNRTMTVAQRNLMWLLGSSTISRVDCPKCRWRVRRRTELVFNHYLTFRAPHVASSREITSLEDCISRIFCSKLDEDWECSRRENRGTGGYQFFSLQKTPDVLLIVLGRNTGRLRTVRNRRSKPVLDENGRRQHHYVGKKNLAAVTIPEELDVSRWLDQHEFGPGSKVKYRLTGMVSHQGKSMHAGHDNSFVLAGQHRDKWYRLDDADVSPLTSLSSFDDSGASQLARRDFEYRFTPYLMLYEKTFAEEIVNPPQEVRNVNEGHDADIRPTHWTGTDPIEVSTDPPLLSPRPGSSSSISTLTNLSSRLFEHPSDDASTDSEDTGKDDFTVPGPAADEGGPKAAVGVSINIDDEVEIDFPLFSIEQFDRSKERKLKIKAKLFTPKTDADQAIASEEDEVVYVDLMDAWFEAELERRERALERKRLVKKAKAEGKDEKKVQAATERGLRLWDRKRKRTSWASRWKAESDSEDTEAEPEPTPKRRKMPGRKAKNKK</sequence>
<dbReference type="AlphaFoldDB" id="A0AAN8EF36"/>
<dbReference type="Gene3D" id="3.90.70.10">
    <property type="entry name" value="Cysteine proteinases"/>
    <property type="match status" value="1"/>
</dbReference>
<feature type="compositionally biased region" description="Low complexity" evidence="1">
    <location>
        <begin position="545"/>
        <end position="562"/>
    </location>
</feature>
<feature type="compositionally biased region" description="Basic residues" evidence="1">
    <location>
        <begin position="735"/>
        <end position="748"/>
    </location>
</feature>
<feature type="compositionally biased region" description="Polar residues" evidence="1">
    <location>
        <begin position="51"/>
        <end position="71"/>
    </location>
</feature>
<feature type="compositionally biased region" description="Basic and acidic residues" evidence="1">
    <location>
        <begin position="1"/>
        <end position="11"/>
    </location>
</feature>
<name>A0AAN8EF36_9EURO</name>
<evidence type="ECO:0000259" key="2">
    <source>
        <dbReference type="PROSITE" id="PS50235"/>
    </source>
</evidence>
<dbReference type="InterPro" id="IPR001394">
    <property type="entry name" value="Peptidase_C19_UCH"/>
</dbReference>
<dbReference type="EMBL" id="JAKLMC020000009">
    <property type="protein sequence ID" value="KAK5954194.1"/>
    <property type="molecule type" value="Genomic_DNA"/>
</dbReference>
<feature type="region of interest" description="Disordered" evidence="1">
    <location>
        <begin position="512"/>
        <end position="595"/>
    </location>
</feature>
<protein>
    <recommendedName>
        <fullName evidence="2">USP domain-containing protein</fullName>
    </recommendedName>
</protein>
<dbReference type="GO" id="GO:0005634">
    <property type="term" value="C:nucleus"/>
    <property type="evidence" value="ECO:0007669"/>
    <property type="project" value="TreeGrafter"/>
</dbReference>
<gene>
    <name evidence="3" type="ORF">OHC33_004767</name>
</gene>
<dbReference type="Pfam" id="PF00443">
    <property type="entry name" value="UCH"/>
    <property type="match status" value="1"/>
</dbReference>
<dbReference type="CDD" id="cd02257">
    <property type="entry name" value="Peptidase_C19"/>
    <property type="match status" value="1"/>
</dbReference>
<reference evidence="3 4" key="1">
    <citation type="submission" date="2022-12" db="EMBL/GenBank/DDBJ databases">
        <title>Genomic features and morphological characterization of a novel Knufia sp. strain isolated from spacecraft assembly facility.</title>
        <authorList>
            <person name="Teixeira M."/>
            <person name="Chander A.M."/>
            <person name="Stajich J.E."/>
            <person name="Venkateswaran K."/>
        </authorList>
    </citation>
    <scope>NUCLEOTIDE SEQUENCE [LARGE SCALE GENOMIC DNA]</scope>
    <source>
        <strain evidence="3 4">FJI-L2-BK-P2</strain>
    </source>
</reference>
<feature type="region of interest" description="Disordered" evidence="1">
    <location>
        <begin position="1"/>
        <end position="72"/>
    </location>
</feature>
<evidence type="ECO:0000256" key="1">
    <source>
        <dbReference type="SAM" id="MobiDB-lite"/>
    </source>
</evidence>
<evidence type="ECO:0000313" key="4">
    <source>
        <dbReference type="Proteomes" id="UP001316803"/>
    </source>
</evidence>
<feature type="compositionally biased region" description="Basic and acidic residues" evidence="1">
    <location>
        <begin position="514"/>
        <end position="525"/>
    </location>
</feature>
<dbReference type="GO" id="GO:0016579">
    <property type="term" value="P:protein deubiquitination"/>
    <property type="evidence" value="ECO:0007669"/>
    <property type="project" value="InterPro"/>
</dbReference>
<proteinExistence type="predicted"/>
<dbReference type="PROSITE" id="PS50235">
    <property type="entry name" value="USP_3"/>
    <property type="match status" value="1"/>
</dbReference>
<dbReference type="InterPro" id="IPR038765">
    <property type="entry name" value="Papain-like_cys_pep_sf"/>
</dbReference>